<dbReference type="EMBL" id="BAAAIE010000008">
    <property type="protein sequence ID" value="GAA0973544.1"/>
    <property type="molecule type" value="Genomic_DNA"/>
</dbReference>
<keyword evidence="1" id="KW-0472">Membrane</keyword>
<keyword evidence="1" id="KW-1133">Transmembrane helix</keyword>
<feature type="transmembrane region" description="Helical" evidence="1">
    <location>
        <begin position="98"/>
        <end position="122"/>
    </location>
</feature>
<proteinExistence type="predicted"/>
<dbReference type="Proteomes" id="UP001500033">
    <property type="component" value="Unassembled WGS sequence"/>
</dbReference>
<name>A0ABN1S4Z3_9ACTN</name>
<gene>
    <name evidence="2" type="ORF">GCM10009576_019240</name>
</gene>
<feature type="transmembrane region" description="Helical" evidence="1">
    <location>
        <begin position="142"/>
        <end position="160"/>
    </location>
</feature>
<reference evidence="2 3" key="1">
    <citation type="journal article" date="2019" name="Int. J. Syst. Evol. Microbiol.">
        <title>The Global Catalogue of Microorganisms (GCM) 10K type strain sequencing project: providing services to taxonomists for standard genome sequencing and annotation.</title>
        <authorList>
            <consortium name="The Broad Institute Genomics Platform"/>
            <consortium name="The Broad Institute Genome Sequencing Center for Infectious Disease"/>
            <person name="Wu L."/>
            <person name="Ma J."/>
        </authorList>
    </citation>
    <scope>NUCLEOTIDE SEQUENCE [LARGE SCALE GENOMIC DNA]</scope>
    <source>
        <strain evidence="2 3">JCM 11445</strain>
    </source>
</reference>
<protein>
    <submittedName>
        <fullName evidence="2">ABC transporter permease subunit</fullName>
    </submittedName>
</protein>
<comment type="caution">
    <text evidence="2">The sequence shown here is derived from an EMBL/GenBank/DDBJ whole genome shotgun (WGS) entry which is preliminary data.</text>
</comment>
<evidence type="ECO:0000256" key="1">
    <source>
        <dbReference type="SAM" id="Phobius"/>
    </source>
</evidence>
<keyword evidence="1" id="KW-0812">Transmembrane</keyword>
<feature type="transmembrane region" description="Helical" evidence="1">
    <location>
        <begin position="57"/>
        <end position="77"/>
    </location>
</feature>
<accession>A0ABN1S4Z3</accession>
<evidence type="ECO:0000313" key="2">
    <source>
        <dbReference type="EMBL" id="GAA0973544.1"/>
    </source>
</evidence>
<feature type="transmembrane region" description="Helical" evidence="1">
    <location>
        <begin position="215"/>
        <end position="236"/>
    </location>
</feature>
<keyword evidence="3" id="KW-1185">Reference proteome</keyword>
<organism evidence="2 3">
    <name type="scientific">Streptomyces rhizosphaericus</name>
    <dbReference type="NCBI Taxonomy" id="114699"/>
    <lineage>
        <taxon>Bacteria</taxon>
        <taxon>Bacillati</taxon>
        <taxon>Actinomycetota</taxon>
        <taxon>Actinomycetes</taxon>
        <taxon>Kitasatosporales</taxon>
        <taxon>Streptomycetaceae</taxon>
        <taxon>Streptomyces</taxon>
        <taxon>Streptomyces violaceusniger group</taxon>
    </lineage>
</organism>
<sequence length="241" mass="24855">MAAEWTKLWSVRSTWWSLLATAGLMLLAAPIIGSTMVNNRRGGPLVSATEVTISTVYIAQFGLIALAMLAITAEYTSGSIRTTLQAVPRRGTLLLAKTLVVGAVCLVAGTATGLLGIAAASLMLGDLTTVDSGEAVATALRIGVHLALISALTVGVAVAVRSAAGTLTIVFVGLTMVSLILSATDMAPLEYVADRLPDAAGTHFMNADGTPYGPMTALLFVVGWAVLVQAVGYLVLRKRDA</sequence>
<feature type="transmembrane region" description="Helical" evidence="1">
    <location>
        <begin position="167"/>
        <end position="184"/>
    </location>
</feature>
<evidence type="ECO:0000313" key="3">
    <source>
        <dbReference type="Proteomes" id="UP001500033"/>
    </source>
</evidence>